<evidence type="ECO:0008006" key="4">
    <source>
        <dbReference type="Google" id="ProtNLM"/>
    </source>
</evidence>
<evidence type="ECO:0000256" key="1">
    <source>
        <dbReference type="SAM" id="Phobius"/>
    </source>
</evidence>
<organism evidence="2 3">
    <name type="scientific">Roseateles flavus</name>
    <dbReference type="NCBI Taxonomy" id="3149041"/>
    <lineage>
        <taxon>Bacteria</taxon>
        <taxon>Pseudomonadati</taxon>
        <taxon>Pseudomonadota</taxon>
        <taxon>Betaproteobacteria</taxon>
        <taxon>Burkholderiales</taxon>
        <taxon>Sphaerotilaceae</taxon>
        <taxon>Roseateles</taxon>
    </lineage>
</organism>
<evidence type="ECO:0000313" key="2">
    <source>
        <dbReference type="EMBL" id="MEO3712158.1"/>
    </source>
</evidence>
<keyword evidence="1" id="KW-0472">Membrane</keyword>
<sequence>MLLAPLASVPVVVLAGLGSSDAGLASDLGWGLFFGLVVGLPGAYVGMLLLGIPAYFALTRLGLVRLWTFSGAGAMAALLLGGQTSARITLMLMLAGALVGAVAYWLLPDDGPVPQGQDLPPST</sequence>
<keyword evidence="1" id="KW-1133">Transmembrane helix</keyword>
<feature type="transmembrane region" description="Helical" evidence="1">
    <location>
        <begin position="88"/>
        <end position="107"/>
    </location>
</feature>
<evidence type="ECO:0000313" key="3">
    <source>
        <dbReference type="Proteomes" id="UP001462640"/>
    </source>
</evidence>
<proteinExistence type="predicted"/>
<feature type="transmembrane region" description="Helical" evidence="1">
    <location>
        <begin position="63"/>
        <end position="82"/>
    </location>
</feature>
<dbReference type="EMBL" id="JBDPZC010000001">
    <property type="protein sequence ID" value="MEO3712158.1"/>
    <property type="molecule type" value="Genomic_DNA"/>
</dbReference>
<keyword evidence="1" id="KW-0812">Transmembrane</keyword>
<reference evidence="2 3" key="1">
    <citation type="submission" date="2024-05" db="EMBL/GenBank/DDBJ databases">
        <title>Roseateles sp. 2.12 16S ribosomal RNA gene Genome sequencing and assembly.</title>
        <authorList>
            <person name="Woo H."/>
        </authorList>
    </citation>
    <scope>NUCLEOTIDE SEQUENCE [LARGE SCALE GENOMIC DNA]</scope>
    <source>
        <strain evidence="2 3">2.12</strain>
    </source>
</reference>
<feature type="transmembrane region" description="Helical" evidence="1">
    <location>
        <begin position="32"/>
        <end position="56"/>
    </location>
</feature>
<dbReference type="Proteomes" id="UP001462640">
    <property type="component" value="Unassembled WGS sequence"/>
</dbReference>
<protein>
    <recommendedName>
        <fullName evidence="4">Chromate transporter</fullName>
    </recommendedName>
</protein>
<comment type="caution">
    <text evidence="2">The sequence shown here is derived from an EMBL/GenBank/DDBJ whole genome shotgun (WGS) entry which is preliminary data.</text>
</comment>
<keyword evidence="3" id="KW-1185">Reference proteome</keyword>
<gene>
    <name evidence="2" type="ORF">ABDJ40_05170</name>
</gene>
<accession>A0ABV0GAR3</accession>
<name>A0ABV0GAR3_9BURK</name>